<keyword evidence="5" id="KW-0692">RNA repair</keyword>
<evidence type="ECO:0000256" key="6">
    <source>
        <dbReference type="ARBA" id="ARBA00023134"/>
    </source>
</evidence>
<evidence type="ECO:0000256" key="14">
    <source>
        <dbReference type="SAM" id="MobiDB-lite"/>
    </source>
</evidence>
<dbReference type="GO" id="GO:0006396">
    <property type="term" value="P:RNA processing"/>
    <property type="evidence" value="ECO:0007669"/>
    <property type="project" value="InterPro"/>
</dbReference>
<evidence type="ECO:0000256" key="4">
    <source>
        <dbReference type="ARBA" id="ARBA00022741"/>
    </source>
</evidence>
<dbReference type="EMBL" id="MIFZ01000272">
    <property type="protein sequence ID" value="OSY50709.1"/>
    <property type="molecule type" value="Genomic_DNA"/>
</dbReference>
<comment type="catalytic activity">
    <reaction evidence="9">
        <text>a 3'-end 2',3'-cyclophospho-ribonucleotide-RNA + a 5'-end dephospho-ribonucleoside-RNA + GTP + H2O = a ribonucleotidyl-ribonucleotide-RNA + GMP + diphosphate + H(+)</text>
        <dbReference type="Rhea" id="RHEA:68080"/>
        <dbReference type="Rhea" id="RHEA-COMP:10464"/>
        <dbReference type="Rhea" id="RHEA-COMP:13936"/>
        <dbReference type="Rhea" id="RHEA-COMP:17355"/>
        <dbReference type="ChEBI" id="CHEBI:15377"/>
        <dbReference type="ChEBI" id="CHEBI:15378"/>
        <dbReference type="ChEBI" id="CHEBI:33019"/>
        <dbReference type="ChEBI" id="CHEBI:37565"/>
        <dbReference type="ChEBI" id="CHEBI:58115"/>
        <dbReference type="ChEBI" id="CHEBI:83064"/>
        <dbReference type="ChEBI" id="CHEBI:138284"/>
        <dbReference type="ChEBI" id="CHEBI:173118"/>
        <dbReference type="EC" id="6.5.1.8"/>
    </reaction>
</comment>
<proteinExistence type="inferred from homology"/>
<dbReference type="AlphaFoldDB" id="A0A1Y2NUI9"/>
<dbReference type="Proteomes" id="UP000194318">
    <property type="component" value="Unassembled WGS sequence"/>
</dbReference>
<dbReference type="InterPro" id="IPR036025">
    <property type="entry name" value="RtcB-like_sf"/>
</dbReference>
<name>A0A1Y2NUI9_STRFR</name>
<protein>
    <recommendedName>
        <fullName evidence="13">tRNA-splicing ligase RtcB</fullName>
        <ecNumber evidence="13">6.5.1.-</ecNumber>
    </recommendedName>
</protein>
<dbReference type="SUPFAM" id="SSF103365">
    <property type="entry name" value="Hypothetical protein PH1602"/>
    <property type="match status" value="1"/>
</dbReference>
<dbReference type="GO" id="GO:0046872">
    <property type="term" value="F:metal ion binding"/>
    <property type="evidence" value="ECO:0007669"/>
    <property type="project" value="UniProtKB-UniRule"/>
</dbReference>
<keyword evidence="2 13" id="KW-0436">Ligase</keyword>
<feature type="binding site" evidence="11">
    <location>
        <position position="433"/>
    </location>
    <ligand>
        <name>GMP</name>
        <dbReference type="ChEBI" id="CHEBI:58115"/>
    </ligand>
</feature>
<dbReference type="EC" id="6.5.1.-" evidence="13"/>
<feature type="binding site" evidence="11">
    <location>
        <begin position="256"/>
        <end position="260"/>
    </location>
    <ligand>
        <name>GMP</name>
        <dbReference type="ChEBI" id="CHEBI:58115"/>
    </ligand>
</feature>
<evidence type="ECO:0000313" key="15">
    <source>
        <dbReference type="EMBL" id="OSY50709.1"/>
    </source>
</evidence>
<comment type="similarity">
    <text evidence="1 13">Belongs to the RtcB family.</text>
</comment>
<dbReference type="GO" id="GO:0005525">
    <property type="term" value="F:GTP binding"/>
    <property type="evidence" value="ECO:0007669"/>
    <property type="project" value="UniProtKB-KW"/>
</dbReference>
<feature type="binding site" evidence="12">
    <location>
        <position position="257"/>
    </location>
    <ligand>
        <name>Mn(2+)</name>
        <dbReference type="ChEBI" id="CHEBI:29035"/>
        <label>1</label>
    </ligand>
</feature>
<accession>A0A1Y2NUI9</accession>
<comment type="caution">
    <text evidence="15">The sequence shown here is derived from an EMBL/GenBank/DDBJ whole genome shotgun (WGS) entry which is preliminary data.</text>
</comment>
<feature type="binding site" evidence="11">
    <location>
        <begin position="450"/>
        <end position="453"/>
    </location>
    <ligand>
        <name>GMP</name>
        <dbReference type="ChEBI" id="CHEBI:58115"/>
    </ligand>
</feature>
<dbReference type="GO" id="GO:0170057">
    <property type="term" value="F:RNA ligase (GTP) activity"/>
    <property type="evidence" value="ECO:0007669"/>
    <property type="project" value="UniProtKB-EC"/>
</dbReference>
<evidence type="ECO:0000313" key="16">
    <source>
        <dbReference type="Proteomes" id="UP000194318"/>
    </source>
</evidence>
<dbReference type="GO" id="GO:0042245">
    <property type="term" value="P:RNA repair"/>
    <property type="evidence" value="ECO:0007669"/>
    <property type="project" value="UniProtKB-KW"/>
</dbReference>
<feature type="compositionally biased region" description="Low complexity" evidence="14">
    <location>
        <begin position="1"/>
        <end position="20"/>
    </location>
</feature>
<dbReference type="PROSITE" id="PS01288">
    <property type="entry name" value="UPF0027"/>
    <property type="match status" value="1"/>
</dbReference>
<dbReference type="PANTHER" id="PTHR11118:SF1">
    <property type="entry name" value="RNA-SPLICING LIGASE RTCB HOMOLOG"/>
    <property type="match status" value="1"/>
</dbReference>
<feature type="binding site" evidence="12">
    <location>
        <position position="377"/>
    </location>
    <ligand>
        <name>Mn(2+)</name>
        <dbReference type="ChEBI" id="CHEBI:29035"/>
        <label>2</label>
    </ligand>
</feature>
<evidence type="ECO:0000256" key="8">
    <source>
        <dbReference type="ARBA" id="ARBA00047746"/>
    </source>
</evidence>
<dbReference type="FunFam" id="3.90.1860.10:FF:000001">
    <property type="entry name" value="tRNA-splicing ligase RtcB homolog"/>
    <property type="match status" value="1"/>
</dbReference>
<feature type="binding site" evidence="11">
    <location>
        <begin position="426"/>
        <end position="429"/>
    </location>
    <ligand>
        <name>GMP</name>
        <dbReference type="ChEBI" id="CHEBI:58115"/>
    </ligand>
</feature>
<evidence type="ECO:0000256" key="2">
    <source>
        <dbReference type="ARBA" id="ARBA00022598"/>
    </source>
</evidence>
<dbReference type="Pfam" id="PF01139">
    <property type="entry name" value="RtcB"/>
    <property type="match status" value="1"/>
</dbReference>
<feature type="binding site" evidence="12">
    <location>
        <position position="148"/>
    </location>
    <ligand>
        <name>Mn(2+)</name>
        <dbReference type="ChEBI" id="CHEBI:29035"/>
        <label>1</label>
    </ligand>
</feature>
<feature type="binding site" evidence="12">
    <location>
        <position position="288"/>
    </location>
    <ligand>
        <name>Mn(2+)</name>
        <dbReference type="ChEBI" id="CHEBI:29035"/>
        <label>2</label>
    </ligand>
</feature>
<evidence type="ECO:0000256" key="12">
    <source>
        <dbReference type="PIRSR" id="PIRSR601233-3"/>
    </source>
</evidence>
<feature type="active site" description="GMP-histidine intermediate" evidence="10">
    <location>
        <position position="450"/>
    </location>
</feature>
<evidence type="ECO:0000256" key="1">
    <source>
        <dbReference type="ARBA" id="ARBA00008071"/>
    </source>
</evidence>
<comment type="subunit">
    <text evidence="13">Monomer.</text>
</comment>
<comment type="catalytic activity">
    <reaction evidence="8">
        <text>a 3'-end 3'-phospho-ribonucleotide-RNA + a 5'-end dephospho-ribonucleoside-RNA + GTP = a ribonucleotidyl-ribonucleotide-RNA + GMP + diphosphate</text>
        <dbReference type="Rhea" id="RHEA:68076"/>
        <dbReference type="Rhea" id="RHEA-COMP:10463"/>
        <dbReference type="Rhea" id="RHEA-COMP:13936"/>
        <dbReference type="Rhea" id="RHEA-COMP:17355"/>
        <dbReference type="ChEBI" id="CHEBI:33019"/>
        <dbReference type="ChEBI" id="CHEBI:37565"/>
        <dbReference type="ChEBI" id="CHEBI:58115"/>
        <dbReference type="ChEBI" id="CHEBI:83062"/>
        <dbReference type="ChEBI" id="CHEBI:138284"/>
        <dbReference type="ChEBI" id="CHEBI:173118"/>
        <dbReference type="EC" id="6.5.1.8"/>
    </reaction>
</comment>
<gene>
    <name evidence="15" type="primary">rtcB_1</name>
    <name evidence="13" type="synonym">rtcB</name>
    <name evidence="15" type="ORF">BG846_03660</name>
</gene>
<keyword evidence="7 12" id="KW-0464">Manganese</keyword>
<sequence>MQRRPAGPAGPAAPRAARPTAPHPAPGAGPGGPGRWAPPVPAGRCGAAPVGYRGHVDLDVVEERPYRFRLERHGAMRVPGTVFASRDLLRDAGQSLRQVANVATLPGIVGASYAMPDIHWGYGFPIGGVAATDVAAGGVVSPGGVGFDISCGVRLLAADCDREALRPVLGAVMDDLGRAVPRGAGPGGVWRLDGTGELERVLRGGSRYAVERGYGVERDLLRCEDGGVVADADVDQVGPRARERGLGQVGSLGSGNHFLEVQAVTEVYDAHAAEAYGIAAGQVCVMIHCGSRGLGHQICSDHVRAMDRAMARYGIEVPDRQLACAPVDSPEGRAYAGAMAAAANYARANRQLLSDAARRVLRRRAGVRLDLVYDVSHNLAKAETYRVDGEPRRLCVHRKGATRAFPPGHPDLPGDLRDAGQPVLVPGTMGTASYVLAGVPGGDAFHSACHGAGRVMSRHQAARTVTGAALRARLEDAGIAVRPLSMRGLAEEAPEAYKDVSAVVAASEGAGLCRRVARLEPLGVVKG</sequence>
<feature type="binding site" evidence="11">
    <location>
        <position position="526"/>
    </location>
    <ligand>
        <name>GMP</name>
        <dbReference type="ChEBI" id="CHEBI:58115"/>
    </ligand>
</feature>
<evidence type="ECO:0000256" key="7">
    <source>
        <dbReference type="ARBA" id="ARBA00023211"/>
    </source>
</evidence>
<reference evidence="15 16" key="1">
    <citation type="submission" date="2016-09" db="EMBL/GenBank/DDBJ databases">
        <title>Streptomyces fradiae DSM40063, a candidate organism with high potential of specific P450 cytochromes.</title>
        <authorList>
            <person name="Grumaz C."/>
            <person name="Vainshtein Y."/>
            <person name="Kirstahler P."/>
            <person name="Sohn K."/>
        </authorList>
    </citation>
    <scope>NUCLEOTIDE SEQUENCE [LARGE SCALE GENOMIC DNA]</scope>
    <source>
        <strain evidence="15 16">DSM 40063</strain>
    </source>
</reference>
<keyword evidence="3 12" id="KW-0479">Metal-binding</keyword>
<keyword evidence="6 11" id="KW-0342">GTP-binding</keyword>
<evidence type="ECO:0000256" key="5">
    <source>
        <dbReference type="ARBA" id="ARBA00022800"/>
    </source>
</evidence>
<dbReference type="InterPro" id="IPR001233">
    <property type="entry name" value="RtcB"/>
</dbReference>
<comment type="cofactor">
    <cofactor evidence="12 13">
        <name>Mn(2+)</name>
        <dbReference type="ChEBI" id="CHEBI:29035"/>
    </cofactor>
    <text evidence="12 13">Binds 2 manganese ions per subunit.</text>
</comment>
<evidence type="ECO:0000256" key="3">
    <source>
        <dbReference type="ARBA" id="ARBA00022723"/>
    </source>
</evidence>
<evidence type="ECO:0000256" key="10">
    <source>
        <dbReference type="PIRSR" id="PIRSR601233-1"/>
    </source>
</evidence>
<evidence type="ECO:0000256" key="13">
    <source>
        <dbReference type="RuleBase" id="RU371113"/>
    </source>
</evidence>
<keyword evidence="4 11" id="KW-0547">Nucleotide-binding</keyword>
<feature type="binding site" evidence="11">
    <location>
        <begin position="377"/>
        <end position="378"/>
    </location>
    <ligand>
        <name>GMP</name>
        <dbReference type="ChEBI" id="CHEBI:58115"/>
    </ligand>
</feature>
<evidence type="ECO:0000256" key="11">
    <source>
        <dbReference type="PIRSR" id="PIRSR601233-2"/>
    </source>
</evidence>
<dbReference type="PANTHER" id="PTHR11118">
    <property type="entry name" value="RNA-SPLICING LIGASE RTCB HOMOLOG"/>
    <property type="match status" value="1"/>
</dbReference>
<organism evidence="15 16">
    <name type="scientific">Streptomyces fradiae ATCC 10745 = DSM 40063</name>
    <dbReference type="NCBI Taxonomy" id="1319510"/>
    <lineage>
        <taxon>Bacteria</taxon>
        <taxon>Bacillati</taxon>
        <taxon>Actinomycetota</taxon>
        <taxon>Actinomycetes</taxon>
        <taxon>Kitasatosporales</taxon>
        <taxon>Streptomycetaceae</taxon>
        <taxon>Streptomyces</taxon>
    </lineage>
</organism>
<evidence type="ECO:0000256" key="9">
    <source>
        <dbReference type="ARBA" id="ARBA00049514"/>
    </source>
</evidence>
<dbReference type="GO" id="GO:0003972">
    <property type="term" value="F:RNA ligase (ATP) activity"/>
    <property type="evidence" value="ECO:0007669"/>
    <property type="project" value="TreeGrafter"/>
</dbReference>
<feature type="region of interest" description="Disordered" evidence="14">
    <location>
        <begin position="1"/>
        <end position="40"/>
    </location>
</feature>
<dbReference type="Gene3D" id="3.90.1860.10">
    <property type="entry name" value="tRNA-splicing ligase RtcB"/>
    <property type="match status" value="1"/>
</dbReference>